<name>A0A494XWI8_9BACL</name>
<keyword evidence="2" id="KW-1185">Reference proteome</keyword>
<sequence length="232" mass="26952">MVKGQLFTAELKRAYEDWLSKMIVTSTGERKRRLLNANNHAEKMFIQQVWWPAIGRFDNLHAEFEVKDFKDGSRYLDFAYIAEGYKICFEVDGYGPHWRDIDRKQFADHLIRQNHLVVDGWIVLRFAYDDIIERPRLGQQLIQQLFGKIGASVQNQAVPLSPTEMSIMRIAASLSTNLTPKHVAEKLHLHRSTAVRHLRALVKKQLLFATRSDVKRVCGYTINKARLPHLLN</sequence>
<dbReference type="InterPro" id="IPR036388">
    <property type="entry name" value="WH-like_DNA-bd_sf"/>
</dbReference>
<dbReference type="EMBL" id="RBZM01000004">
    <property type="protein sequence ID" value="RKP54975.1"/>
    <property type="molecule type" value="Genomic_DNA"/>
</dbReference>
<comment type="caution">
    <text evidence="1">The sequence shown here is derived from an EMBL/GenBank/DDBJ whole genome shotgun (WGS) entry which is preliminary data.</text>
</comment>
<dbReference type="RefSeq" id="WP_120975353.1">
    <property type="nucleotide sequence ID" value="NZ_RBZM01000004.1"/>
</dbReference>
<dbReference type="GO" id="GO:0003677">
    <property type="term" value="F:DNA binding"/>
    <property type="evidence" value="ECO:0007669"/>
    <property type="project" value="UniProtKB-KW"/>
</dbReference>
<evidence type="ECO:0000313" key="1">
    <source>
        <dbReference type="EMBL" id="RKP54975.1"/>
    </source>
</evidence>
<proteinExistence type="predicted"/>
<dbReference type="InterPro" id="IPR036390">
    <property type="entry name" value="WH_DNA-bd_sf"/>
</dbReference>
<accession>A0A494XWI8</accession>
<dbReference type="SUPFAM" id="SSF46785">
    <property type="entry name" value="Winged helix' DNA-binding domain"/>
    <property type="match status" value="1"/>
</dbReference>
<dbReference type="Gene3D" id="1.10.10.10">
    <property type="entry name" value="Winged helix-like DNA-binding domain superfamily/Winged helix DNA-binding domain"/>
    <property type="match status" value="1"/>
</dbReference>
<reference evidence="1 2" key="1">
    <citation type="submission" date="2018-10" db="EMBL/GenBank/DDBJ databases">
        <title>Cohnella sp. M2MS4P-1, whole genome shotgun sequence.</title>
        <authorList>
            <person name="Tuo L."/>
        </authorList>
    </citation>
    <scope>NUCLEOTIDE SEQUENCE [LARGE SCALE GENOMIC DNA]</scope>
    <source>
        <strain evidence="1 2">M2MS4P-1</strain>
    </source>
</reference>
<evidence type="ECO:0000313" key="2">
    <source>
        <dbReference type="Proteomes" id="UP000282076"/>
    </source>
</evidence>
<keyword evidence="1" id="KW-0238">DNA-binding</keyword>
<dbReference type="Proteomes" id="UP000282076">
    <property type="component" value="Unassembled WGS sequence"/>
</dbReference>
<protein>
    <submittedName>
        <fullName evidence="1">DNA-binding response regulator</fullName>
    </submittedName>
</protein>
<dbReference type="AlphaFoldDB" id="A0A494XWI8"/>
<dbReference type="OrthoDB" id="2677830at2"/>
<organism evidence="1 2">
    <name type="scientific">Cohnella endophytica</name>
    <dbReference type="NCBI Taxonomy" id="2419778"/>
    <lineage>
        <taxon>Bacteria</taxon>
        <taxon>Bacillati</taxon>
        <taxon>Bacillota</taxon>
        <taxon>Bacilli</taxon>
        <taxon>Bacillales</taxon>
        <taxon>Paenibacillaceae</taxon>
        <taxon>Cohnella</taxon>
    </lineage>
</organism>
<gene>
    <name evidence="1" type="ORF">D7Z26_06970</name>
</gene>